<organism evidence="1 2">
    <name type="scientific">Panagrellus redivivus</name>
    <name type="common">Microworm</name>
    <dbReference type="NCBI Taxonomy" id="6233"/>
    <lineage>
        <taxon>Eukaryota</taxon>
        <taxon>Metazoa</taxon>
        <taxon>Ecdysozoa</taxon>
        <taxon>Nematoda</taxon>
        <taxon>Chromadorea</taxon>
        <taxon>Rhabditida</taxon>
        <taxon>Tylenchina</taxon>
        <taxon>Panagrolaimomorpha</taxon>
        <taxon>Panagrolaimoidea</taxon>
        <taxon>Panagrolaimidae</taxon>
        <taxon>Panagrellus</taxon>
    </lineage>
</organism>
<dbReference type="Proteomes" id="UP000492821">
    <property type="component" value="Unassembled WGS sequence"/>
</dbReference>
<reference evidence="1" key="1">
    <citation type="journal article" date="2013" name="Genetics">
        <title>The draft genome and transcriptome of Panagrellus redivivus are shaped by the harsh demands of a free-living lifestyle.</title>
        <authorList>
            <person name="Srinivasan J."/>
            <person name="Dillman A.R."/>
            <person name="Macchietto M.G."/>
            <person name="Heikkinen L."/>
            <person name="Lakso M."/>
            <person name="Fracchia K.M."/>
            <person name="Antoshechkin I."/>
            <person name="Mortazavi A."/>
            <person name="Wong G."/>
            <person name="Sternberg P.W."/>
        </authorList>
    </citation>
    <scope>NUCLEOTIDE SEQUENCE [LARGE SCALE GENOMIC DNA]</scope>
    <source>
        <strain evidence="1">MT8872</strain>
    </source>
</reference>
<sequence>MVIPSVSFLEFKSKDVSFNANITDILTVFPRLDYLFISCFHSTKWITEMMQVEQHVLKLLKIMYDGLTEFDDFNFNAFLKFIKAQRPGFHVMLTEQTCISNHFKMSKKYELFTSKLRKCLDQNLVQDLELYKRKYRTIVHIVKLNFNFEDFYWHVPVENECLPV</sequence>
<proteinExistence type="predicted"/>
<evidence type="ECO:0000313" key="2">
    <source>
        <dbReference type="WBParaSite" id="Pan_g15015.t1"/>
    </source>
</evidence>
<keyword evidence="1" id="KW-1185">Reference proteome</keyword>
<dbReference type="AlphaFoldDB" id="A0A7E4V0C9"/>
<dbReference type="WBParaSite" id="Pan_g15015.t1">
    <property type="protein sequence ID" value="Pan_g15015.t1"/>
    <property type="gene ID" value="Pan_g15015"/>
</dbReference>
<reference evidence="2" key="2">
    <citation type="submission" date="2020-10" db="UniProtKB">
        <authorList>
            <consortium name="WormBaseParasite"/>
        </authorList>
    </citation>
    <scope>IDENTIFICATION</scope>
</reference>
<protein>
    <submittedName>
        <fullName evidence="2">FBD domain-containing protein</fullName>
    </submittedName>
</protein>
<name>A0A7E4V0C9_PANRE</name>
<evidence type="ECO:0000313" key="1">
    <source>
        <dbReference type="Proteomes" id="UP000492821"/>
    </source>
</evidence>
<accession>A0A7E4V0C9</accession>